<dbReference type="EnsemblMetazoa" id="XM_001607075">
    <property type="protein sequence ID" value="XP_001607125"/>
    <property type="gene ID" value="LOC100116309"/>
</dbReference>
<dbReference type="GO" id="GO:0072669">
    <property type="term" value="C:tRNA-splicing ligase complex"/>
    <property type="evidence" value="ECO:0007669"/>
    <property type="project" value="InterPro"/>
</dbReference>
<dbReference type="InterPro" id="IPR024887">
    <property type="entry name" value="Ashwin"/>
</dbReference>
<feature type="region of interest" description="Disordered" evidence="1">
    <location>
        <begin position="90"/>
        <end position="109"/>
    </location>
</feature>
<proteinExistence type="predicted"/>
<feature type="compositionally biased region" description="Basic and acidic residues" evidence="1">
    <location>
        <begin position="124"/>
        <end position="144"/>
    </location>
</feature>
<reference evidence="2" key="1">
    <citation type="submission" date="2021-01" db="UniProtKB">
        <authorList>
            <consortium name="EnsemblMetazoa"/>
        </authorList>
    </citation>
    <scope>IDENTIFICATION</scope>
</reference>
<dbReference type="GO" id="GO:0048598">
    <property type="term" value="P:embryonic morphogenesis"/>
    <property type="evidence" value="ECO:0007669"/>
    <property type="project" value="InterPro"/>
</dbReference>
<keyword evidence="3" id="KW-1185">Reference proteome</keyword>
<name>A0A7M7G8I6_NASVI</name>
<dbReference type="OMA" id="RCKELPN"/>
<dbReference type="OrthoDB" id="10071059at2759"/>
<evidence type="ECO:0000313" key="2">
    <source>
        <dbReference type="EnsemblMetazoa" id="XP_001607125"/>
    </source>
</evidence>
<feature type="region of interest" description="Disordered" evidence="1">
    <location>
        <begin position="117"/>
        <end position="159"/>
    </location>
</feature>
<dbReference type="KEGG" id="nvi:100116309"/>
<protein>
    <recommendedName>
        <fullName evidence="4">Ashwin</fullName>
    </recommendedName>
</protein>
<organism evidence="2 3">
    <name type="scientific">Nasonia vitripennis</name>
    <name type="common">Parasitic wasp</name>
    <dbReference type="NCBI Taxonomy" id="7425"/>
    <lineage>
        <taxon>Eukaryota</taxon>
        <taxon>Metazoa</taxon>
        <taxon>Ecdysozoa</taxon>
        <taxon>Arthropoda</taxon>
        <taxon>Hexapoda</taxon>
        <taxon>Insecta</taxon>
        <taxon>Pterygota</taxon>
        <taxon>Neoptera</taxon>
        <taxon>Endopterygota</taxon>
        <taxon>Hymenoptera</taxon>
        <taxon>Apocrita</taxon>
        <taxon>Proctotrupomorpha</taxon>
        <taxon>Chalcidoidea</taxon>
        <taxon>Pteromalidae</taxon>
        <taxon>Pteromalinae</taxon>
        <taxon>Nasonia</taxon>
    </lineage>
</organism>
<dbReference type="AlphaFoldDB" id="A0A7M7G8I6"/>
<evidence type="ECO:0008006" key="4">
    <source>
        <dbReference type="Google" id="ProtNLM"/>
    </source>
</evidence>
<sequence length="159" mass="18239">MSTNHQLLIRPESLSESALVEILKSRCIELPNAKNLKKLDLIEMYRRVVLPMPQRRYNGTKHLGKKLNDLRISRGISIATEEEQALYESIVSSQSESSTKSDHRKIRLANEDISPKKICLTNSSDERNNPLENGLKRKCNDKETTTPIEGKKRQKISWP</sequence>
<dbReference type="InParanoid" id="A0A7M7G8I6"/>
<evidence type="ECO:0000313" key="3">
    <source>
        <dbReference type="Proteomes" id="UP000002358"/>
    </source>
</evidence>
<dbReference type="Pfam" id="PF15323">
    <property type="entry name" value="Ashwin"/>
    <property type="match status" value="1"/>
</dbReference>
<dbReference type="Proteomes" id="UP000002358">
    <property type="component" value="Chromosome 1"/>
</dbReference>
<gene>
    <name evidence="2" type="primary">100116309</name>
</gene>
<evidence type="ECO:0000256" key="1">
    <source>
        <dbReference type="SAM" id="MobiDB-lite"/>
    </source>
</evidence>
<accession>A0A7M7G8I6</accession>